<dbReference type="PROSITE" id="PS50294">
    <property type="entry name" value="WD_REPEATS_REGION"/>
    <property type="match status" value="2"/>
</dbReference>
<dbReference type="Gene3D" id="2.130.10.10">
    <property type="entry name" value="YVTN repeat-like/Quinoprotein amine dehydrogenase"/>
    <property type="match status" value="1"/>
</dbReference>
<feature type="repeat" description="WD" evidence="5">
    <location>
        <begin position="6"/>
        <end position="47"/>
    </location>
</feature>
<dbReference type="EMBL" id="JASFZW010000010">
    <property type="protein sequence ID" value="KAK2076514.1"/>
    <property type="molecule type" value="Genomic_DNA"/>
</dbReference>
<evidence type="ECO:0000256" key="5">
    <source>
        <dbReference type="PROSITE-ProRule" id="PRU00221"/>
    </source>
</evidence>
<dbReference type="InterPro" id="IPR015943">
    <property type="entry name" value="WD40/YVTN_repeat-like_dom_sf"/>
</dbReference>
<comment type="similarity">
    <text evidence="3">Belongs to the WD repeat STRAP family.</text>
</comment>
<dbReference type="PANTHER" id="PTHR19877:SF1">
    <property type="entry name" value="EUKARYOTIC TRANSLATION INITIATION FACTOR 3 SUBUNIT I"/>
    <property type="match status" value="1"/>
</dbReference>
<dbReference type="SMART" id="SM00320">
    <property type="entry name" value="WD40"/>
    <property type="match status" value="4"/>
</dbReference>
<dbReference type="GO" id="GO:0071541">
    <property type="term" value="C:eukaryotic translation initiation factor 3 complex, eIF3m"/>
    <property type="evidence" value="ECO:0007669"/>
    <property type="project" value="TreeGrafter"/>
</dbReference>
<feature type="repeat" description="WD" evidence="5">
    <location>
        <begin position="242"/>
        <end position="272"/>
    </location>
</feature>
<dbReference type="GO" id="GO:0003723">
    <property type="term" value="F:RNA binding"/>
    <property type="evidence" value="ECO:0007669"/>
    <property type="project" value="TreeGrafter"/>
</dbReference>
<dbReference type="GO" id="GO:0002183">
    <property type="term" value="P:cytoplasmic translational initiation"/>
    <property type="evidence" value="ECO:0007669"/>
    <property type="project" value="TreeGrafter"/>
</dbReference>
<evidence type="ECO:0000256" key="3">
    <source>
        <dbReference type="ARBA" id="ARBA00038394"/>
    </source>
</evidence>
<comment type="caution">
    <text evidence="6">The sequence shown here is derived from an EMBL/GenBank/DDBJ whole genome shotgun (WGS) entry which is preliminary data.</text>
</comment>
<evidence type="ECO:0000313" key="7">
    <source>
        <dbReference type="Proteomes" id="UP001255856"/>
    </source>
</evidence>
<dbReference type="SUPFAM" id="SSF50978">
    <property type="entry name" value="WD40 repeat-like"/>
    <property type="match status" value="1"/>
</dbReference>
<organism evidence="6 7">
    <name type="scientific">Prototheca wickerhamii</name>
    <dbReference type="NCBI Taxonomy" id="3111"/>
    <lineage>
        <taxon>Eukaryota</taxon>
        <taxon>Viridiplantae</taxon>
        <taxon>Chlorophyta</taxon>
        <taxon>core chlorophytes</taxon>
        <taxon>Trebouxiophyceae</taxon>
        <taxon>Chlorellales</taxon>
        <taxon>Chlorellaceae</taxon>
        <taxon>Prototheca</taxon>
    </lineage>
</organism>
<gene>
    <name evidence="6" type="ORF">QBZ16_001040</name>
</gene>
<dbReference type="AlphaFoldDB" id="A0AAD9MGC2"/>
<dbReference type="InterPro" id="IPR001680">
    <property type="entry name" value="WD40_rpt"/>
</dbReference>
<protein>
    <recommendedName>
        <fullName evidence="4">Serine-threonine kinase receptor-associated protein</fullName>
    </recommendedName>
</protein>
<keyword evidence="1 5" id="KW-0853">WD repeat</keyword>
<feature type="repeat" description="WD" evidence="5">
    <location>
        <begin position="54"/>
        <end position="80"/>
    </location>
</feature>
<name>A0AAD9MGC2_PROWI</name>
<evidence type="ECO:0000256" key="4">
    <source>
        <dbReference type="ARBA" id="ARBA00040390"/>
    </source>
</evidence>
<dbReference type="Proteomes" id="UP001255856">
    <property type="component" value="Unassembled WGS sequence"/>
</dbReference>
<proteinExistence type="inferred from homology"/>
<sequence>MRPYILQGHSRPLNQVRYNREGDLLVTCGKDKVVNLWFTEDGQRAGTFNGHTDDSNRLLTGGADSFVFLWDVNTGEEQWRIDFRQPCRAVRFSVGEELAAVSIDPFMQDPSAVHILPIAADPSEQRKTPLREDGMVRRWDAETGKELLSAKVHDKAIQDLQMSADGTHFITASTDCSAKLIDTATLEVLKVYQSNVPVNSAGHLAAVRPRQEASQVTTTSARSGRFESRFFHKMYQEEFGNVRGHFGPINAVAFSPDGTGFVSGGEEGYVRLHKFDADYFTTKFF</sequence>
<evidence type="ECO:0000256" key="2">
    <source>
        <dbReference type="ARBA" id="ARBA00022737"/>
    </source>
</evidence>
<dbReference type="Pfam" id="PF00400">
    <property type="entry name" value="WD40"/>
    <property type="match status" value="3"/>
</dbReference>
<dbReference type="InterPro" id="IPR036322">
    <property type="entry name" value="WD40_repeat_dom_sf"/>
</dbReference>
<dbReference type="PANTHER" id="PTHR19877">
    <property type="entry name" value="EUKARYOTIC TRANSLATION INITIATION FACTOR 3 SUBUNIT I"/>
    <property type="match status" value="1"/>
</dbReference>
<evidence type="ECO:0000256" key="1">
    <source>
        <dbReference type="ARBA" id="ARBA00022574"/>
    </source>
</evidence>
<accession>A0AAD9MGC2</accession>
<keyword evidence="2" id="KW-0677">Repeat</keyword>
<dbReference type="GO" id="GO:0003743">
    <property type="term" value="F:translation initiation factor activity"/>
    <property type="evidence" value="ECO:0007669"/>
    <property type="project" value="TreeGrafter"/>
</dbReference>
<keyword evidence="7" id="KW-1185">Reference proteome</keyword>
<dbReference type="PROSITE" id="PS50082">
    <property type="entry name" value="WD_REPEATS_2"/>
    <property type="match status" value="3"/>
</dbReference>
<evidence type="ECO:0000313" key="6">
    <source>
        <dbReference type="EMBL" id="KAK2076514.1"/>
    </source>
</evidence>
<reference evidence="6" key="1">
    <citation type="submission" date="2021-01" db="EMBL/GenBank/DDBJ databases">
        <authorList>
            <person name="Eckstrom K.M.E."/>
        </authorList>
    </citation>
    <scope>NUCLEOTIDE SEQUENCE</scope>
    <source>
        <strain evidence="6">UVCC 0001</strain>
    </source>
</reference>